<keyword evidence="8" id="KW-1185">Reference proteome</keyword>
<dbReference type="Pfam" id="PF19305">
    <property type="entry name" value="MmgE_PrpD_C"/>
    <property type="match status" value="1"/>
</dbReference>
<dbReference type="RefSeq" id="WP_092787030.1">
    <property type="nucleotide sequence ID" value="NZ_FNAP01000010.1"/>
</dbReference>
<dbReference type="InterPro" id="IPR045337">
    <property type="entry name" value="MmgE_PrpD_C"/>
</dbReference>
<dbReference type="InterPro" id="IPR042188">
    <property type="entry name" value="MmgE/PrpD_sf_2"/>
</dbReference>
<comment type="similarity">
    <text evidence="1">Belongs to the PrpD family.</text>
</comment>
<feature type="domain" description="MmgE/PrpD C-terminal" evidence="6">
    <location>
        <begin position="286"/>
        <end position="470"/>
    </location>
</feature>
<evidence type="ECO:0000313" key="8">
    <source>
        <dbReference type="Proteomes" id="UP000199412"/>
    </source>
</evidence>
<reference evidence="7 8" key="1">
    <citation type="submission" date="2016-10" db="EMBL/GenBank/DDBJ databases">
        <authorList>
            <person name="de Groot N.N."/>
        </authorList>
    </citation>
    <scope>NUCLEOTIDE SEQUENCE [LARGE SCALE GENOMIC DNA]</scope>
    <source>
        <strain evidence="7 8">ATCC 700224</strain>
    </source>
</reference>
<dbReference type="InterPro" id="IPR045336">
    <property type="entry name" value="MmgE_PrpD_N"/>
</dbReference>
<protein>
    <submittedName>
        <fullName evidence="7">2-methylcitrate dehydratase</fullName>
    </submittedName>
</protein>
<dbReference type="PANTHER" id="PTHR16943:SF8">
    <property type="entry name" value="2-METHYLCITRATE DEHYDRATASE"/>
    <property type="match status" value="1"/>
</dbReference>
<accession>A0A1G7EZ93</accession>
<sequence length="524" mass="57010">MKLHSVRTSPSAATPARPDQLAWKLAAVAADPVPVDDDVVEMIGNRIIDNAAVAVASLNRRPVASARGQAICHGLRPGATVFGLSPHRRLSPEWAAWANGVAVRELDYHDTFLAADYSHPGDNIPPLLAVAQHCGLNGADLVRGLAAAYELQVNLVKGICLHEHKIDHIAHLGPSAAAGIGAALNLPVETIWQAVQQALHVTTTTRQSRKGEISSWKAYAPAFAGKMAIEAVDRVMRGEGAPTPIYEGEDGVIAWMLGGPEAEYHVPLPEPGEAKRAILDTYTKEHSAEYQSQALIDMARRLGPRIGDLSKVKEIVIHTSHHTHFVIGTGANDPQKMDPNASRETLDHSIMYIFAVALQDGGWHHEASYSPTRAKRPDTVALWHKIRTVEDAEWTRRYHSRDPNEKAFGGRVVVVLEDGRTLEDQIAVADAHPLGARPFARDQYIAKFRALADGIVDAHEQDRFLDTVTRLPRLCTEGLTGLTISVPPERLTWSERRGLFDGTPGVRDTTASPEDVSPVVAKIA</sequence>
<evidence type="ECO:0000256" key="2">
    <source>
        <dbReference type="ARBA" id="ARBA00011245"/>
    </source>
</evidence>
<name>A0A1G7EZ93_9PROT</name>
<dbReference type="InterPro" id="IPR042183">
    <property type="entry name" value="MmgE/PrpD_sf_1"/>
</dbReference>
<dbReference type="SUPFAM" id="SSF103378">
    <property type="entry name" value="2-methylcitrate dehydratase PrpD"/>
    <property type="match status" value="1"/>
</dbReference>
<evidence type="ECO:0000256" key="1">
    <source>
        <dbReference type="ARBA" id="ARBA00006174"/>
    </source>
</evidence>
<proteinExistence type="inferred from homology"/>
<evidence type="ECO:0000259" key="6">
    <source>
        <dbReference type="Pfam" id="PF19305"/>
    </source>
</evidence>
<dbReference type="Pfam" id="PF03972">
    <property type="entry name" value="MmgE_PrpD_N"/>
    <property type="match status" value="1"/>
</dbReference>
<dbReference type="FunFam" id="1.10.4100.10:FF:000003">
    <property type="entry name" value="2-methylcitrate dehydratase 1"/>
    <property type="match status" value="1"/>
</dbReference>
<dbReference type="InterPro" id="IPR036148">
    <property type="entry name" value="MmgE/PrpD_sf"/>
</dbReference>
<dbReference type="GO" id="GO:0016829">
    <property type="term" value="F:lyase activity"/>
    <property type="evidence" value="ECO:0007669"/>
    <property type="project" value="UniProtKB-KW"/>
</dbReference>
<dbReference type="PANTHER" id="PTHR16943">
    <property type="entry name" value="2-METHYLCITRATE DEHYDRATASE-RELATED"/>
    <property type="match status" value="1"/>
</dbReference>
<comment type="subunit">
    <text evidence="2">Monomer.</text>
</comment>
<dbReference type="OrthoDB" id="9797528at2"/>
<evidence type="ECO:0000313" key="7">
    <source>
        <dbReference type="EMBL" id="SDE68786.1"/>
    </source>
</evidence>
<dbReference type="EMBL" id="FNAP01000010">
    <property type="protein sequence ID" value="SDE68786.1"/>
    <property type="molecule type" value="Genomic_DNA"/>
</dbReference>
<keyword evidence="3" id="KW-0456">Lyase</keyword>
<feature type="domain" description="MmgE/PrpD N-terminal" evidence="5">
    <location>
        <begin position="20"/>
        <end position="264"/>
    </location>
</feature>
<dbReference type="Gene3D" id="1.10.4100.10">
    <property type="entry name" value="2-methylcitrate dehydratase PrpD"/>
    <property type="match status" value="1"/>
</dbReference>
<dbReference type="Proteomes" id="UP000199412">
    <property type="component" value="Unassembled WGS sequence"/>
</dbReference>
<dbReference type="Gene3D" id="3.30.1330.120">
    <property type="entry name" value="2-methylcitrate dehydratase PrpD"/>
    <property type="match status" value="1"/>
</dbReference>
<dbReference type="InterPro" id="IPR005656">
    <property type="entry name" value="MmgE_PrpD"/>
</dbReference>
<gene>
    <name evidence="7" type="ORF">SAMN05421720_11038</name>
</gene>
<evidence type="ECO:0000256" key="4">
    <source>
        <dbReference type="SAM" id="MobiDB-lite"/>
    </source>
</evidence>
<organism evidence="7 8">
    <name type="scientific">Rhodospira trueperi</name>
    <dbReference type="NCBI Taxonomy" id="69960"/>
    <lineage>
        <taxon>Bacteria</taxon>
        <taxon>Pseudomonadati</taxon>
        <taxon>Pseudomonadota</taxon>
        <taxon>Alphaproteobacteria</taxon>
        <taxon>Rhodospirillales</taxon>
        <taxon>Rhodospirillaceae</taxon>
        <taxon>Rhodospira</taxon>
    </lineage>
</organism>
<feature type="region of interest" description="Disordered" evidence="4">
    <location>
        <begin position="502"/>
        <end position="524"/>
    </location>
</feature>
<dbReference type="AlphaFoldDB" id="A0A1G7EZ93"/>
<evidence type="ECO:0000259" key="5">
    <source>
        <dbReference type="Pfam" id="PF03972"/>
    </source>
</evidence>
<evidence type="ECO:0000256" key="3">
    <source>
        <dbReference type="ARBA" id="ARBA00023239"/>
    </source>
</evidence>
<dbReference type="STRING" id="69960.SAMN05421720_11038"/>